<feature type="domain" description="DUF6533" evidence="2">
    <location>
        <begin position="14"/>
        <end position="56"/>
    </location>
</feature>
<keyword evidence="1" id="KW-1133">Transmembrane helix</keyword>
<proteinExistence type="predicted"/>
<dbReference type="EMBL" id="OZ037951">
    <property type="protein sequence ID" value="CAL1714415.1"/>
    <property type="molecule type" value="Genomic_DNA"/>
</dbReference>
<evidence type="ECO:0000313" key="4">
    <source>
        <dbReference type="Proteomes" id="UP001497453"/>
    </source>
</evidence>
<protein>
    <recommendedName>
        <fullName evidence="2">DUF6533 domain-containing protein</fullName>
    </recommendedName>
</protein>
<feature type="transmembrane region" description="Helical" evidence="1">
    <location>
        <begin position="55"/>
        <end position="76"/>
    </location>
</feature>
<feature type="transmembrane region" description="Helical" evidence="1">
    <location>
        <begin position="165"/>
        <end position="185"/>
    </location>
</feature>
<reference evidence="4" key="1">
    <citation type="submission" date="2024-04" db="EMBL/GenBank/DDBJ databases">
        <authorList>
            <person name="Shaw F."/>
            <person name="Minotto A."/>
        </authorList>
    </citation>
    <scope>NUCLEOTIDE SEQUENCE [LARGE SCALE GENOMIC DNA]</scope>
</reference>
<keyword evidence="1" id="KW-0472">Membrane</keyword>
<organism evidence="3 4">
    <name type="scientific">Somion occarium</name>
    <dbReference type="NCBI Taxonomy" id="3059160"/>
    <lineage>
        <taxon>Eukaryota</taxon>
        <taxon>Fungi</taxon>
        <taxon>Dikarya</taxon>
        <taxon>Basidiomycota</taxon>
        <taxon>Agaricomycotina</taxon>
        <taxon>Agaricomycetes</taxon>
        <taxon>Polyporales</taxon>
        <taxon>Cerrenaceae</taxon>
        <taxon>Somion</taxon>
    </lineage>
</organism>
<keyword evidence="4" id="KW-1185">Reference proteome</keyword>
<dbReference type="InterPro" id="IPR045340">
    <property type="entry name" value="DUF6533"/>
</dbReference>
<dbReference type="Proteomes" id="UP001497453">
    <property type="component" value="Chromosome 8"/>
</dbReference>
<gene>
    <name evidence="3" type="ORF">GFSPODELE1_LOCUS9760</name>
</gene>
<feature type="transmembrane region" description="Helical" evidence="1">
    <location>
        <begin position="191"/>
        <end position="214"/>
    </location>
</feature>
<feature type="transmembrane region" description="Helical" evidence="1">
    <location>
        <begin position="88"/>
        <end position="109"/>
    </location>
</feature>
<sequence>MSLLLLDLATNSVCACITVMIWDILINLSEEIKYIWCARSTWTKWCYIYIRYSPIFAVGMTLVNITSPFTGLTLSATQCRALVLSCELALDTMIWVVDATLIARVYAIYNRSQVILRMLLFLLASEAVVMVVAQVIVVPKMAVSEICLTFNCLRNFQHSYTSHTLLYRIVVDGTWAFALIFAVLLLNTSMFALNITGVPPFVCFIAAYVVFSLAGSHLQLNIRRQANSTSGPTTGSVYTDMVFQRVVEDTSIRTAPNYTTSGRPDV</sequence>
<feature type="transmembrane region" description="Helical" evidence="1">
    <location>
        <begin position="115"/>
        <end position="138"/>
    </location>
</feature>
<evidence type="ECO:0000313" key="3">
    <source>
        <dbReference type="EMBL" id="CAL1714415.1"/>
    </source>
</evidence>
<keyword evidence="1" id="KW-0812">Transmembrane</keyword>
<name>A0ABP1E387_9APHY</name>
<evidence type="ECO:0000259" key="2">
    <source>
        <dbReference type="Pfam" id="PF20151"/>
    </source>
</evidence>
<evidence type="ECO:0000256" key="1">
    <source>
        <dbReference type="SAM" id="Phobius"/>
    </source>
</evidence>
<accession>A0ABP1E387</accession>
<dbReference type="Pfam" id="PF20151">
    <property type="entry name" value="DUF6533"/>
    <property type="match status" value="1"/>
</dbReference>